<organism evidence="2 3">
    <name type="scientific">Cervid alphaherpesvirus 3</name>
    <dbReference type="NCBI Taxonomy" id="2115790"/>
    <lineage>
        <taxon>Viruses</taxon>
        <taxon>Duplodnaviria</taxon>
        <taxon>Heunggongvirae</taxon>
        <taxon>Peploviricota</taxon>
        <taxon>Herviviricetes</taxon>
        <taxon>Herpesvirales</taxon>
        <taxon>Orthoherpesviridae</taxon>
        <taxon>Alphaherpesvirinae</taxon>
        <taxon>Varicellovirus</taxon>
        <taxon>Varicellovirus cervidalpha3</taxon>
    </lineage>
</organism>
<evidence type="ECO:0000313" key="3">
    <source>
        <dbReference type="Proteomes" id="UP000676557"/>
    </source>
</evidence>
<feature type="region of interest" description="Disordered" evidence="1">
    <location>
        <begin position="217"/>
        <end position="255"/>
    </location>
</feature>
<protein>
    <submittedName>
        <fullName evidence="2">Virion protein V67</fullName>
    </submittedName>
</protein>
<accession>A0A455JPV2</accession>
<feature type="compositionally biased region" description="Low complexity" evidence="1">
    <location>
        <begin position="246"/>
        <end position="255"/>
    </location>
</feature>
<proteinExistence type="predicted"/>
<reference evidence="2 3" key="1">
    <citation type="submission" date="2018-03" db="EMBL/GenBank/DDBJ databases">
        <title>Cervid herpesvirus genomes.</title>
        <authorList>
            <person name="Das Neves C.G."/>
            <person name="Davison A.J."/>
        </authorList>
    </citation>
    <scope>NUCLEOTIDE SEQUENCE [LARGE SCALE GENOMIC DNA]</scope>
    <source>
        <strain evidence="2 3">Canada</strain>
    </source>
</reference>
<dbReference type="RefSeq" id="YP_010087605.1">
    <property type="nucleotide sequence ID" value="NC_055561.1"/>
</dbReference>
<sequence length="255" mass="28022">MYRQGTPGRVVISTAPSGAETGAGAAGVAGASPSREAGLRCWRLFKPCRHEQEDGLYAMLPPDYFPVSPSSKPLLVKVPAAGASPERGEAAVHFECIPAPRRPLQFFRQLYDGTFVRLPHNFPDECYEDETPPADRFYLNVDVDPQSLPTGDMSQYFTRLPDAFQRELRARVPGPTRVPLPHQRYVLRLGSERIAGGRYTEDCFELIDTRLLRLERRPGAAPGPRRRSAGGGGGPIRARAREPADSRAAALSLAR</sequence>
<dbReference type="InterPro" id="IPR010447">
    <property type="entry name" value="Herpes_IR6"/>
</dbReference>
<dbReference type="EMBL" id="MH036941">
    <property type="protein sequence ID" value="AVT50647.1"/>
    <property type="molecule type" value="Genomic_DNA"/>
</dbReference>
<feature type="region of interest" description="Disordered" evidence="1">
    <location>
        <begin position="1"/>
        <end position="30"/>
    </location>
</feature>
<dbReference type="GeneID" id="65102896"/>
<name>A0A455JPV2_9ALPH</name>
<evidence type="ECO:0000256" key="1">
    <source>
        <dbReference type="SAM" id="MobiDB-lite"/>
    </source>
</evidence>
<gene>
    <name evidence="2" type="primary">V67</name>
</gene>
<evidence type="ECO:0000313" key="2">
    <source>
        <dbReference type="EMBL" id="AVT50647.1"/>
    </source>
</evidence>
<keyword evidence="3" id="KW-1185">Reference proteome</keyword>
<dbReference type="Proteomes" id="UP000676557">
    <property type="component" value="Segment"/>
</dbReference>
<feature type="compositionally biased region" description="Low complexity" evidence="1">
    <location>
        <begin position="13"/>
        <end position="30"/>
    </location>
</feature>
<dbReference type="KEGG" id="vg:65102896"/>
<dbReference type="Pfam" id="PF06307">
    <property type="entry name" value="Herpes_IR6"/>
    <property type="match status" value="1"/>
</dbReference>